<comment type="caution">
    <text evidence="4">The sequence shown here is derived from an EMBL/GenBank/DDBJ whole genome shotgun (WGS) entry which is preliminary data.</text>
</comment>
<dbReference type="Pfam" id="PF00578">
    <property type="entry name" value="AhpC-TSA"/>
    <property type="match status" value="1"/>
</dbReference>
<reference evidence="4 5" key="1">
    <citation type="submission" date="2023-01" db="EMBL/GenBank/DDBJ databases">
        <title>Novel species of the genus Asticcacaulis isolated from rivers.</title>
        <authorList>
            <person name="Lu H."/>
        </authorList>
    </citation>
    <scope>NUCLEOTIDE SEQUENCE [LARGE SCALE GENOMIC DNA]</scope>
    <source>
        <strain evidence="4 5">BYS171W</strain>
    </source>
</reference>
<accession>A0ABT5HRZ7</accession>
<dbReference type="PANTHER" id="PTHR42852">
    <property type="entry name" value="THIOL:DISULFIDE INTERCHANGE PROTEIN DSBE"/>
    <property type="match status" value="1"/>
</dbReference>
<gene>
    <name evidence="4" type="ORF">PQU92_06070</name>
</gene>
<evidence type="ECO:0000313" key="4">
    <source>
        <dbReference type="EMBL" id="MDC7682833.1"/>
    </source>
</evidence>
<name>A0ABT5HRZ7_9CAUL</name>
<dbReference type="RefSeq" id="WP_272747313.1">
    <property type="nucleotide sequence ID" value="NZ_JAQQKX010000003.1"/>
</dbReference>
<dbReference type="InterPro" id="IPR036249">
    <property type="entry name" value="Thioredoxin-like_sf"/>
</dbReference>
<dbReference type="InterPro" id="IPR000866">
    <property type="entry name" value="AhpC/TSA"/>
</dbReference>
<evidence type="ECO:0000256" key="2">
    <source>
        <dbReference type="SAM" id="Phobius"/>
    </source>
</evidence>
<dbReference type="PROSITE" id="PS51352">
    <property type="entry name" value="THIOREDOXIN_2"/>
    <property type="match status" value="1"/>
</dbReference>
<dbReference type="PROSITE" id="PS00194">
    <property type="entry name" value="THIOREDOXIN_1"/>
    <property type="match status" value="1"/>
</dbReference>
<keyword evidence="2" id="KW-1133">Transmembrane helix</keyword>
<keyword evidence="2" id="KW-0472">Membrane</keyword>
<keyword evidence="5" id="KW-1185">Reference proteome</keyword>
<dbReference type="Proteomes" id="UP001214854">
    <property type="component" value="Unassembled WGS sequence"/>
</dbReference>
<dbReference type="InterPro" id="IPR013766">
    <property type="entry name" value="Thioredoxin_domain"/>
</dbReference>
<dbReference type="InterPro" id="IPR050553">
    <property type="entry name" value="Thioredoxin_ResA/DsbE_sf"/>
</dbReference>
<keyword evidence="2" id="KW-0812">Transmembrane</keyword>
<evidence type="ECO:0000259" key="3">
    <source>
        <dbReference type="PROSITE" id="PS51352"/>
    </source>
</evidence>
<dbReference type="PANTHER" id="PTHR42852:SF13">
    <property type="entry name" value="PROTEIN DIPZ"/>
    <property type="match status" value="1"/>
</dbReference>
<dbReference type="Gene3D" id="3.40.30.10">
    <property type="entry name" value="Glutaredoxin"/>
    <property type="match status" value="1"/>
</dbReference>
<evidence type="ECO:0000256" key="1">
    <source>
        <dbReference type="ARBA" id="ARBA00023284"/>
    </source>
</evidence>
<evidence type="ECO:0000313" key="5">
    <source>
        <dbReference type="Proteomes" id="UP001214854"/>
    </source>
</evidence>
<dbReference type="SUPFAM" id="SSF52833">
    <property type="entry name" value="Thioredoxin-like"/>
    <property type="match status" value="1"/>
</dbReference>
<organism evidence="4 5">
    <name type="scientific">Asticcacaulis aquaticus</name>
    <dbReference type="NCBI Taxonomy" id="2984212"/>
    <lineage>
        <taxon>Bacteria</taxon>
        <taxon>Pseudomonadati</taxon>
        <taxon>Pseudomonadota</taxon>
        <taxon>Alphaproteobacteria</taxon>
        <taxon>Caulobacterales</taxon>
        <taxon>Caulobacteraceae</taxon>
        <taxon>Asticcacaulis</taxon>
    </lineage>
</organism>
<proteinExistence type="predicted"/>
<feature type="transmembrane region" description="Helical" evidence="2">
    <location>
        <begin position="29"/>
        <end position="51"/>
    </location>
</feature>
<protein>
    <submittedName>
        <fullName evidence="4">Redoxin family protein</fullName>
    </submittedName>
</protein>
<keyword evidence="1" id="KW-0676">Redox-active center</keyword>
<dbReference type="InterPro" id="IPR017937">
    <property type="entry name" value="Thioredoxin_CS"/>
</dbReference>
<dbReference type="CDD" id="cd02966">
    <property type="entry name" value="TlpA_like_family"/>
    <property type="match status" value="1"/>
</dbReference>
<feature type="domain" description="Thioredoxin" evidence="3">
    <location>
        <begin position="84"/>
        <end position="225"/>
    </location>
</feature>
<sequence length="226" mass="24840">MNEPLDENKVAEAKSAKEVKTKSVRKQRFNFIVLGVLVLVIAASVAGVMWFRQANTPEQRAETETAQGPLKGYATGSLATLITHETPQPLTDITFFDRDGKPHTLAEFKGRVVVLNLWATWCAPCRVEMPTLAALQKSYDPAKVTVLTLSIDEAKSLAEAKNFLDVHEPLVFYNDPEVQPLSKWNVIGMPTTIILDKTGMEVARLGGEAKWDTPEAHALIDAVAAK</sequence>
<dbReference type="EMBL" id="JAQQKX010000003">
    <property type="protein sequence ID" value="MDC7682833.1"/>
    <property type="molecule type" value="Genomic_DNA"/>
</dbReference>